<evidence type="ECO:0000313" key="1">
    <source>
        <dbReference type="EMBL" id="SVD11997.1"/>
    </source>
</evidence>
<reference evidence="1" key="1">
    <citation type="submission" date="2018-05" db="EMBL/GenBank/DDBJ databases">
        <authorList>
            <person name="Lanie J.A."/>
            <person name="Ng W.-L."/>
            <person name="Kazmierczak K.M."/>
            <person name="Andrzejewski T.M."/>
            <person name="Davidsen T.M."/>
            <person name="Wayne K.J."/>
            <person name="Tettelin H."/>
            <person name="Glass J.I."/>
            <person name="Rusch D."/>
            <person name="Podicherti R."/>
            <person name="Tsui H.-C.T."/>
            <person name="Winkler M.E."/>
        </authorList>
    </citation>
    <scope>NUCLEOTIDE SEQUENCE</scope>
</reference>
<dbReference type="AlphaFoldDB" id="A0A382SS20"/>
<dbReference type="EMBL" id="UINC01130742">
    <property type="protein sequence ID" value="SVD11997.1"/>
    <property type="molecule type" value="Genomic_DNA"/>
</dbReference>
<organism evidence="1">
    <name type="scientific">marine metagenome</name>
    <dbReference type="NCBI Taxonomy" id="408172"/>
    <lineage>
        <taxon>unclassified sequences</taxon>
        <taxon>metagenomes</taxon>
        <taxon>ecological metagenomes</taxon>
    </lineage>
</organism>
<protein>
    <submittedName>
        <fullName evidence="1">Uncharacterized protein</fullName>
    </submittedName>
</protein>
<gene>
    <name evidence="1" type="ORF">METZ01_LOCUS364851</name>
</gene>
<accession>A0A382SS20</accession>
<proteinExistence type="predicted"/>
<sequence length="184" mass="20719">MVEFSPLCYFPEHVVSSVVPRLPVISSRQSGHVILRRPQAHPVINPVTGRAVHPVMNLWRARHRDALGPAAPAWKAVAVQPVSCFEHGPFLSLHLFAPDSRWQLGFRGTPHPGPLVLRHLPYDCPGAWLPETPSFSSRIYPMMCSSCPQLKPWPDPVIMNAVEGFSWWWLLFCCLVLSSPLFRS</sequence>
<name>A0A382SS20_9ZZZZ</name>